<dbReference type="Proteomes" id="UP001499930">
    <property type="component" value="Unassembled WGS sequence"/>
</dbReference>
<accession>A0ABP6KD99</accession>
<evidence type="ECO:0000313" key="1">
    <source>
        <dbReference type="EMBL" id="GAA3003174.1"/>
    </source>
</evidence>
<dbReference type="EMBL" id="BAAAWD010000006">
    <property type="protein sequence ID" value="GAA3003174.1"/>
    <property type="molecule type" value="Genomic_DNA"/>
</dbReference>
<comment type="caution">
    <text evidence="1">The sequence shown here is derived from an EMBL/GenBank/DDBJ whole genome shotgun (WGS) entry which is preliminary data.</text>
</comment>
<name>A0ABP6KD99_9ACTN</name>
<reference evidence="2" key="1">
    <citation type="journal article" date="2019" name="Int. J. Syst. Evol. Microbiol.">
        <title>The Global Catalogue of Microorganisms (GCM) 10K type strain sequencing project: providing services to taxonomists for standard genome sequencing and annotation.</title>
        <authorList>
            <consortium name="The Broad Institute Genomics Platform"/>
            <consortium name="The Broad Institute Genome Sequencing Center for Infectious Disease"/>
            <person name="Wu L."/>
            <person name="Ma J."/>
        </authorList>
    </citation>
    <scope>NUCLEOTIDE SEQUENCE [LARGE SCALE GENOMIC DNA]</scope>
    <source>
        <strain evidence="2">JCM 3106</strain>
    </source>
</reference>
<keyword evidence="2" id="KW-1185">Reference proteome</keyword>
<organism evidence="1 2">
    <name type="scientific">Streptosporangium longisporum</name>
    <dbReference type="NCBI Taxonomy" id="46187"/>
    <lineage>
        <taxon>Bacteria</taxon>
        <taxon>Bacillati</taxon>
        <taxon>Actinomycetota</taxon>
        <taxon>Actinomycetes</taxon>
        <taxon>Streptosporangiales</taxon>
        <taxon>Streptosporangiaceae</taxon>
        <taxon>Streptosporangium</taxon>
    </lineage>
</organism>
<gene>
    <name evidence="1" type="ORF">GCM10017559_25690</name>
</gene>
<protein>
    <submittedName>
        <fullName evidence="1">Uncharacterized protein</fullName>
    </submittedName>
</protein>
<evidence type="ECO:0000313" key="2">
    <source>
        <dbReference type="Proteomes" id="UP001499930"/>
    </source>
</evidence>
<proteinExistence type="predicted"/>
<sequence>MDASADTFTTFWPVIGPSPGVELDRMVNAVTRKVTAHGRTRTRSPGAPIVYAPVCPDKELMFGR</sequence>